<dbReference type="Proteomes" id="UP001633002">
    <property type="component" value="Unassembled WGS sequence"/>
</dbReference>
<keyword evidence="3" id="KW-1185">Reference proteome</keyword>
<evidence type="ECO:0000256" key="1">
    <source>
        <dbReference type="SAM" id="MobiDB-lite"/>
    </source>
</evidence>
<comment type="caution">
    <text evidence="2">The sequence shown here is derived from an EMBL/GenBank/DDBJ whole genome shotgun (WGS) entry which is preliminary data.</text>
</comment>
<feature type="region of interest" description="Disordered" evidence="1">
    <location>
        <begin position="228"/>
        <end position="298"/>
    </location>
</feature>
<name>A0ABD3GD94_9MARC</name>
<feature type="compositionally biased region" description="Polar residues" evidence="1">
    <location>
        <begin position="251"/>
        <end position="263"/>
    </location>
</feature>
<feature type="compositionally biased region" description="Polar residues" evidence="1">
    <location>
        <begin position="228"/>
        <end position="238"/>
    </location>
</feature>
<feature type="compositionally biased region" description="Basic and acidic residues" evidence="1">
    <location>
        <begin position="280"/>
        <end position="293"/>
    </location>
</feature>
<dbReference type="EMBL" id="JBJQOH010000008">
    <property type="protein sequence ID" value="KAL3676626.1"/>
    <property type="molecule type" value="Genomic_DNA"/>
</dbReference>
<reference evidence="2 3" key="1">
    <citation type="submission" date="2024-09" db="EMBL/GenBank/DDBJ databases">
        <title>Chromosome-scale assembly of Riccia sorocarpa.</title>
        <authorList>
            <person name="Paukszto L."/>
        </authorList>
    </citation>
    <scope>NUCLEOTIDE SEQUENCE [LARGE SCALE GENOMIC DNA]</scope>
    <source>
        <strain evidence="2">LP-2024</strain>
        <tissue evidence="2">Aerial parts of the thallus</tissue>
    </source>
</reference>
<evidence type="ECO:0000313" key="2">
    <source>
        <dbReference type="EMBL" id="KAL3676626.1"/>
    </source>
</evidence>
<feature type="compositionally biased region" description="Basic and acidic residues" evidence="1">
    <location>
        <begin position="154"/>
        <end position="163"/>
    </location>
</feature>
<sequence length="406" mass="46543">MLTVPKTTEERDEILRNPHPPIRGCLIAHFPYTPEMDEEHFQPQLKPLQVAICNIPKWAKEELPRVFMSLGQVLHIPQESREMVRKDVRGTIMWKEEEELPDTILVTILHKSTTCKVRKPRPRKTEEELPHEEEEQLRKYLVETTISGNWSTDRSGEQTENRADSYNAEKTLPTAEKGKVGSEEKNTGLETSIDSPPKDNERERLEQTRTEDDIQQILHTMEQINISQNRVVETQSEPTPDWLKEAHDSVSDSSLQLLPNTNGEWPRASRRVVTSARRGLSRDGRPGGREEQRGAAAKIQTKGNRLPIYQRPCSRFLTPTDSSSKSNIQSAEEAIEFQTLLSHFGVMDARDRAEKMVGPKFTRAQAREGILTWSRLDRLYVPEINVLKVIHHAFSSDPITMNFLSC</sequence>
<organism evidence="2 3">
    <name type="scientific">Riccia sorocarpa</name>
    <dbReference type="NCBI Taxonomy" id="122646"/>
    <lineage>
        <taxon>Eukaryota</taxon>
        <taxon>Viridiplantae</taxon>
        <taxon>Streptophyta</taxon>
        <taxon>Embryophyta</taxon>
        <taxon>Marchantiophyta</taxon>
        <taxon>Marchantiopsida</taxon>
        <taxon>Marchantiidae</taxon>
        <taxon>Marchantiales</taxon>
        <taxon>Ricciaceae</taxon>
        <taxon>Riccia</taxon>
    </lineage>
</organism>
<accession>A0ABD3GD94</accession>
<evidence type="ECO:0000313" key="3">
    <source>
        <dbReference type="Proteomes" id="UP001633002"/>
    </source>
</evidence>
<feature type="region of interest" description="Disordered" evidence="1">
    <location>
        <begin position="148"/>
        <end position="209"/>
    </location>
</feature>
<dbReference type="AlphaFoldDB" id="A0ABD3GD94"/>
<proteinExistence type="predicted"/>
<protein>
    <submittedName>
        <fullName evidence="2">Uncharacterized protein</fullName>
    </submittedName>
</protein>
<feature type="compositionally biased region" description="Basic and acidic residues" evidence="1">
    <location>
        <begin position="196"/>
        <end position="209"/>
    </location>
</feature>
<feature type="region of interest" description="Disordered" evidence="1">
    <location>
        <begin position="117"/>
        <end position="136"/>
    </location>
</feature>
<gene>
    <name evidence="2" type="ORF">R1sor_026574</name>
</gene>
<feature type="compositionally biased region" description="Basic and acidic residues" evidence="1">
    <location>
        <begin position="176"/>
        <end position="187"/>
    </location>
</feature>